<proteinExistence type="predicted"/>
<dbReference type="InterPro" id="IPR001245">
    <property type="entry name" value="Ser-Thr/Tyr_kinase_cat_dom"/>
</dbReference>
<dbReference type="SUPFAM" id="SSF56112">
    <property type="entry name" value="Protein kinase-like (PK-like)"/>
    <property type="match status" value="1"/>
</dbReference>
<organism evidence="6 7">
    <name type="scientific">Dentiscutata erythropus</name>
    <dbReference type="NCBI Taxonomy" id="1348616"/>
    <lineage>
        <taxon>Eukaryota</taxon>
        <taxon>Fungi</taxon>
        <taxon>Fungi incertae sedis</taxon>
        <taxon>Mucoromycota</taxon>
        <taxon>Glomeromycotina</taxon>
        <taxon>Glomeromycetes</taxon>
        <taxon>Diversisporales</taxon>
        <taxon>Gigasporaceae</taxon>
        <taxon>Dentiscutata</taxon>
    </lineage>
</organism>
<protein>
    <submittedName>
        <fullName evidence="6">17788_t:CDS:1</fullName>
    </submittedName>
</protein>
<dbReference type="Gene3D" id="1.10.510.10">
    <property type="entry name" value="Transferase(Phosphotransferase) domain 1"/>
    <property type="match status" value="1"/>
</dbReference>
<evidence type="ECO:0000313" key="7">
    <source>
        <dbReference type="Proteomes" id="UP000789405"/>
    </source>
</evidence>
<keyword evidence="7" id="KW-1185">Reference proteome</keyword>
<reference evidence="6" key="1">
    <citation type="submission" date="2021-06" db="EMBL/GenBank/DDBJ databases">
        <authorList>
            <person name="Kallberg Y."/>
            <person name="Tangrot J."/>
            <person name="Rosling A."/>
        </authorList>
    </citation>
    <scope>NUCLEOTIDE SEQUENCE</scope>
    <source>
        <strain evidence="6">MA453B</strain>
    </source>
</reference>
<dbReference type="Proteomes" id="UP000789405">
    <property type="component" value="Unassembled WGS sequence"/>
</dbReference>
<evidence type="ECO:0000256" key="1">
    <source>
        <dbReference type="ARBA" id="ARBA00022679"/>
    </source>
</evidence>
<sequence length="327" mass="37219">MSSNNFLSTKRNNGETNIEWIKRMIKDKQICSIDHSEFGDPVHVRYGGSGVVTRAEWKKRKIQIILKQVIPNEEVLAKSENEELVKEIKAFHSIQNSLSSVIGYNNVVKFLGVSINKEIFFLVLEYADCGNLRDYLILHNDLNWKQKINIARQVTCGLYFLHDNEILHRDLHTGNLVIKSDRNSEDGIRVLITDFGLSKVVPRQSVSSQGIKGCIQFMDPVLLNELNAKYGEVYGYSSDIYSLGMIMWVVSNNGLLTDDNLTTAYINIVKGRREKPVAGSTQSYVDLYTKCLDKNPKNRPTIAYVYDSINEEDIASGKKWEETVQSQ</sequence>
<dbReference type="InterPro" id="IPR051681">
    <property type="entry name" value="Ser/Thr_Kinases-Pseudokinases"/>
</dbReference>
<accession>A0A9N9JW63</accession>
<dbReference type="PIRSF" id="PIRSF000654">
    <property type="entry name" value="Integrin-linked_kinase"/>
    <property type="match status" value="1"/>
</dbReference>
<keyword evidence="2" id="KW-0547">Nucleotide-binding</keyword>
<name>A0A9N9JW63_9GLOM</name>
<dbReference type="InterPro" id="IPR011009">
    <property type="entry name" value="Kinase-like_dom_sf"/>
</dbReference>
<dbReference type="PROSITE" id="PS50011">
    <property type="entry name" value="PROTEIN_KINASE_DOM"/>
    <property type="match status" value="1"/>
</dbReference>
<feature type="domain" description="Protein kinase" evidence="5">
    <location>
        <begin position="38"/>
        <end position="314"/>
    </location>
</feature>
<dbReference type="PANTHER" id="PTHR44329">
    <property type="entry name" value="SERINE/THREONINE-PROTEIN KINASE TNNI3K-RELATED"/>
    <property type="match status" value="1"/>
</dbReference>
<evidence type="ECO:0000256" key="3">
    <source>
        <dbReference type="ARBA" id="ARBA00022777"/>
    </source>
</evidence>
<evidence type="ECO:0000259" key="5">
    <source>
        <dbReference type="PROSITE" id="PS50011"/>
    </source>
</evidence>
<dbReference type="Pfam" id="PF07714">
    <property type="entry name" value="PK_Tyr_Ser-Thr"/>
    <property type="match status" value="1"/>
</dbReference>
<dbReference type="PANTHER" id="PTHR44329:SF288">
    <property type="entry name" value="MITOGEN-ACTIVATED PROTEIN KINASE KINASE KINASE 20"/>
    <property type="match status" value="1"/>
</dbReference>
<dbReference type="InterPro" id="IPR000719">
    <property type="entry name" value="Prot_kinase_dom"/>
</dbReference>
<dbReference type="GO" id="GO:0005524">
    <property type="term" value="F:ATP binding"/>
    <property type="evidence" value="ECO:0007669"/>
    <property type="project" value="UniProtKB-KW"/>
</dbReference>
<evidence type="ECO:0000256" key="2">
    <source>
        <dbReference type="ARBA" id="ARBA00022741"/>
    </source>
</evidence>
<dbReference type="EMBL" id="CAJVPY010034813">
    <property type="protein sequence ID" value="CAG8800402.1"/>
    <property type="molecule type" value="Genomic_DNA"/>
</dbReference>
<evidence type="ECO:0000313" key="6">
    <source>
        <dbReference type="EMBL" id="CAG8800402.1"/>
    </source>
</evidence>
<evidence type="ECO:0000256" key="4">
    <source>
        <dbReference type="ARBA" id="ARBA00022840"/>
    </source>
</evidence>
<dbReference type="AlphaFoldDB" id="A0A9N9JW63"/>
<keyword evidence="4" id="KW-0067">ATP-binding</keyword>
<keyword evidence="1" id="KW-0808">Transferase</keyword>
<keyword evidence="3" id="KW-0418">Kinase</keyword>
<comment type="caution">
    <text evidence="6">The sequence shown here is derived from an EMBL/GenBank/DDBJ whole genome shotgun (WGS) entry which is preliminary data.</text>
</comment>
<dbReference type="OrthoDB" id="10261027at2759"/>
<gene>
    <name evidence="6" type="ORF">DERYTH_LOCUS23256</name>
</gene>
<dbReference type="GO" id="GO:0004674">
    <property type="term" value="F:protein serine/threonine kinase activity"/>
    <property type="evidence" value="ECO:0007669"/>
    <property type="project" value="TreeGrafter"/>
</dbReference>